<dbReference type="SUPFAM" id="SSF54593">
    <property type="entry name" value="Glyoxalase/Bleomycin resistance protein/Dihydroxybiphenyl dioxygenase"/>
    <property type="match status" value="1"/>
</dbReference>
<dbReference type="InterPro" id="IPR037523">
    <property type="entry name" value="VOC_core"/>
</dbReference>
<evidence type="ECO:0000313" key="4">
    <source>
        <dbReference type="Proteomes" id="UP000195913"/>
    </source>
</evidence>
<dbReference type="GO" id="GO:0004493">
    <property type="term" value="F:methylmalonyl-CoA epimerase activity"/>
    <property type="evidence" value="ECO:0007669"/>
    <property type="project" value="TreeGrafter"/>
</dbReference>
<protein>
    <recommendedName>
        <fullName evidence="2">VOC domain-containing protein</fullName>
    </recommendedName>
</protein>
<dbReference type="PROSITE" id="PS51819">
    <property type="entry name" value="VOC"/>
    <property type="match status" value="1"/>
</dbReference>
<keyword evidence="4" id="KW-1185">Reference proteome</keyword>
<dbReference type="InterPro" id="IPR051785">
    <property type="entry name" value="MMCE/EMCE_epimerase"/>
</dbReference>
<name>A0A1R4GAK4_9MICC</name>
<dbReference type="Gene3D" id="3.10.180.10">
    <property type="entry name" value="2,3-Dihydroxybiphenyl 1,2-Dioxygenase, domain 1"/>
    <property type="match status" value="1"/>
</dbReference>
<evidence type="ECO:0000256" key="1">
    <source>
        <dbReference type="ARBA" id="ARBA00022723"/>
    </source>
</evidence>
<dbReference type="Pfam" id="PF13669">
    <property type="entry name" value="Glyoxalase_4"/>
    <property type="match status" value="1"/>
</dbReference>
<evidence type="ECO:0000313" key="3">
    <source>
        <dbReference type="EMBL" id="SJM65234.1"/>
    </source>
</evidence>
<keyword evidence="1" id="KW-0479">Metal-binding</keyword>
<dbReference type="InterPro" id="IPR029068">
    <property type="entry name" value="Glyas_Bleomycin-R_OHBP_Dase"/>
</dbReference>
<dbReference type="Proteomes" id="UP000195913">
    <property type="component" value="Unassembled WGS sequence"/>
</dbReference>
<dbReference type="PANTHER" id="PTHR43048">
    <property type="entry name" value="METHYLMALONYL-COA EPIMERASE"/>
    <property type="match status" value="1"/>
</dbReference>
<feature type="domain" description="VOC" evidence="2">
    <location>
        <begin position="5"/>
        <end position="134"/>
    </location>
</feature>
<dbReference type="EMBL" id="FUHW01000032">
    <property type="protein sequence ID" value="SJM65234.1"/>
    <property type="molecule type" value="Genomic_DNA"/>
</dbReference>
<dbReference type="AlphaFoldDB" id="A0A1R4GAK4"/>
<reference evidence="3 4" key="1">
    <citation type="submission" date="2017-02" db="EMBL/GenBank/DDBJ databases">
        <authorList>
            <person name="Peterson S.W."/>
        </authorList>
    </citation>
    <scope>NUCLEOTIDE SEQUENCE [LARGE SCALE GENOMIC DNA]</scope>
    <source>
        <strain evidence="3 4">B Ar 00.02</strain>
    </source>
</reference>
<gene>
    <name evidence="3" type="ORF">FM101_09140</name>
</gene>
<evidence type="ECO:0000259" key="2">
    <source>
        <dbReference type="PROSITE" id="PS51819"/>
    </source>
</evidence>
<proteinExistence type="predicted"/>
<dbReference type="GO" id="GO:0046872">
    <property type="term" value="F:metal ion binding"/>
    <property type="evidence" value="ECO:0007669"/>
    <property type="project" value="UniProtKB-KW"/>
</dbReference>
<accession>A0A1R4GAK4</accession>
<organism evidence="3 4">
    <name type="scientific">Arthrobacter rhombi</name>
    <dbReference type="NCBI Taxonomy" id="71253"/>
    <lineage>
        <taxon>Bacteria</taxon>
        <taxon>Bacillati</taxon>
        <taxon>Actinomycetota</taxon>
        <taxon>Actinomycetes</taxon>
        <taxon>Micrococcales</taxon>
        <taxon>Micrococcaceae</taxon>
        <taxon>Arthrobacter</taxon>
    </lineage>
</organism>
<dbReference type="GO" id="GO:0046491">
    <property type="term" value="P:L-methylmalonyl-CoA metabolic process"/>
    <property type="evidence" value="ECO:0007669"/>
    <property type="project" value="TreeGrafter"/>
</dbReference>
<dbReference type="RefSeq" id="WP_086998581.1">
    <property type="nucleotide sequence ID" value="NZ_FUHW01000032.1"/>
</dbReference>
<dbReference type="PANTHER" id="PTHR43048:SF3">
    <property type="entry name" value="METHYLMALONYL-COA EPIMERASE, MITOCHONDRIAL"/>
    <property type="match status" value="1"/>
</dbReference>
<sequence>MSAHELDHLAIAVPAWAPAGPVLNRELGARWGGGFTTEAFNPCQLAVVDDMRVELLEPSGSEHSFIQRFLDHHDGSAAPHHVTFKVADIRSAIAGAQKAGIEPILVNLEHPGWQEAFLHPRDTGLGFLAQLVQSTTLLDASAEQLPHSTGGCPWDEQNTDPVRVQLIHGVVEDLPLARTVLVDVLGARTFGIGPAPRGQSDVLGFRWNEGADLVLSQGTAIGLDAIGILPAETFWPPGDYPTDLTAQLGEGTGHPELGIRIAALRSATVPADS</sequence>